<dbReference type="AlphaFoldDB" id="A0A163MS88"/>
<sequence length="164" mass="18157">MVSDQTNKNPPTAKSPLLFFLLPHISSITTTTSSSSSTTATTPSSMSVYDNLPTLNSWYCQEQQQLQSSSPLSDCPVVAAVKKRCSHNRNVSFATDPPQIHYLANHSTSLSLTSTSGSNSNSKFPWQPRKGQKRRLTVFSSFHSEIKMEAIYQQTLYEAIIIIP</sequence>
<organism evidence="1">
    <name type="scientific">Absidia glauca</name>
    <name type="common">Pin mould</name>
    <dbReference type="NCBI Taxonomy" id="4829"/>
    <lineage>
        <taxon>Eukaryota</taxon>
        <taxon>Fungi</taxon>
        <taxon>Fungi incertae sedis</taxon>
        <taxon>Mucoromycota</taxon>
        <taxon>Mucoromycotina</taxon>
        <taxon>Mucoromycetes</taxon>
        <taxon>Mucorales</taxon>
        <taxon>Cunninghamellaceae</taxon>
        <taxon>Absidia</taxon>
    </lineage>
</organism>
<dbReference type="OrthoDB" id="2290418at2759"/>
<accession>A0A163MS88</accession>
<keyword evidence="2" id="KW-1185">Reference proteome</keyword>
<gene>
    <name evidence="1" type="primary">ABSGL_13793.1 scaffold 14339</name>
</gene>
<protein>
    <submittedName>
        <fullName evidence="1">Uncharacterized protein</fullName>
    </submittedName>
</protein>
<dbReference type="EMBL" id="LT554888">
    <property type="protein sequence ID" value="SAM08131.1"/>
    <property type="molecule type" value="Genomic_DNA"/>
</dbReference>
<reference evidence="1" key="1">
    <citation type="submission" date="2016-04" db="EMBL/GenBank/DDBJ databases">
        <authorList>
            <person name="Evans L.H."/>
            <person name="Alamgir A."/>
            <person name="Owens N."/>
            <person name="Weber N.D."/>
            <person name="Virtaneva K."/>
            <person name="Barbian K."/>
            <person name="Babar A."/>
            <person name="Rosenke K."/>
        </authorList>
    </citation>
    <scope>NUCLEOTIDE SEQUENCE [LARGE SCALE GENOMIC DNA]</scope>
    <source>
        <strain evidence="1">CBS 101.48</strain>
    </source>
</reference>
<evidence type="ECO:0000313" key="1">
    <source>
        <dbReference type="EMBL" id="SAM08131.1"/>
    </source>
</evidence>
<dbReference type="Proteomes" id="UP000078561">
    <property type="component" value="Unassembled WGS sequence"/>
</dbReference>
<dbReference type="InParanoid" id="A0A163MS88"/>
<proteinExistence type="predicted"/>
<evidence type="ECO:0000313" key="2">
    <source>
        <dbReference type="Proteomes" id="UP000078561"/>
    </source>
</evidence>
<name>A0A163MS88_ABSGL</name>